<keyword evidence="1" id="KW-0472">Membrane</keyword>
<proteinExistence type="predicted"/>
<dbReference type="RefSeq" id="WP_125126037.1">
    <property type="nucleotide sequence ID" value="NZ_RHJS01000002.1"/>
</dbReference>
<evidence type="ECO:0000256" key="1">
    <source>
        <dbReference type="SAM" id="Phobius"/>
    </source>
</evidence>
<accession>A0A426DBG1</accession>
<evidence type="ECO:0000313" key="3">
    <source>
        <dbReference type="Proteomes" id="UP000274920"/>
    </source>
</evidence>
<evidence type="ECO:0008006" key="4">
    <source>
        <dbReference type="Google" id="ProtNLM"/>
    </source>
</evidence>
<name>A0A426DBG1_9FIRM</name>
<reference evidence="2" key="1">
    <citation type="submission" date="2018-10" db="EMBL/GenBank/DDBJ databases">
        <title>Schaedlerella arabinophila gen. nov. sp. nov., isolated from the mouse intestinal tract and comparative analysis with the genome of the closely related altered Schaedler flora strain ASF502.</title>
        <authorList>
            <person name="Miyake S."/>
            <person name="Soh M."/>
            <person name="Seedorf H."/>
        </authorList>
    </citation>
    <scope>NUCLEOTIDE SEQUENCE [LARGE SCALE GENOMIC DNA]</scope>
    <source>
        <strain evidence="2">DSM 106076</strain>
    </source>
</reference>
<keyword evidence="1" id="KW-1133">Transmembrane helix</keyword>
<feature type="transmembrane region" description="Helical" evidence="1">
    <location>
        <begin position="56"/>
        <end position="80"/>
    </location>
</feature>
<keyword evidence="1" id="KW-0812">Transmembrane</keyword>
<dbReference type="EMBL" id="RHJS01000002">
    <property type="protein sequence ID" value="RRK30176.1"/>
    <property type="molecule type" value="Genomic_DNA"/>
</dbReference>
<sequence length="503" mass="56692">MVRLEDLKQQYPEPPEFIHQMILNEVEKQIKSNTENHGETAGIRRKRERPWTIRRTAAAVLAACMIIGTAAFAAVSMYHLKIEEKGKYSVETRVIHDADEEKSISLPEKIADVRLEADYIPKGMRWRDESHLDFEESPGSGGISFSTLLLDEESDGLNITDTNVVEKEKQEFGEHEGIYMRYNMDSGFSQRIYLLYPELYRILILYISEEVSQEDAYKVASGITLQETGEMLDTSEVWSWSEYISQQNPVGDSDEMMTAVLKKDLKLHKVGNAFPLDMAGKDLNGNHVWASELGMEITAKVDSVEVLDDLSLLEAEYIPDEWKDAVGEDGKLMKNQLSYIKKGDGVNTLDEVVGTKEVRQKLVLVTTTYTNNGDQELHNVLYQGNLLLLKEQGSEYRIYTYSDTEGLCDIAGGGTCGESGQAYDDIMQSGVAWSQKYRSPHADYGNGGNYISALKPGESVQTRHAWIVNEPDLEDMYLNVCVTGGMMEFDEDMIETGLVDVRQ</sequence>
<comment type="caution">
    <text evidence="2">The sequence shown here is derived from an EMBL/GenBank/DDBJ whole genome shotgun (WGS) entry which is preliminary data.</text>
</comment>
<dbReference type="Proteomes" id="UP000274920">
    <property type="component" value="Unassembled WGS sequence"/>
</dbReference>
<evidence type="ECO:0000313" key="2">
    <source>
        <dbReference type="EMBL" id="RRK30176.1"/>
    </source>
</evidence>
<organism evidence="2 3">
    <name type="scientific">Schaedlerella arabinosiphila</name>
    <dbReference type="NCBI Taxonomy" id="2044587"/>
    <lineage>
        <taxon>Bacteria</taxon>
        <taxon>Bacillati</taxon>
        <taxon>Bacillota</taxon>
        <taxon>Clostridia</taxon>
        <taxon>Lachnospirales</taxon>
        <taxon>Lachnospiraceae</taxon>
        <taxon>Schaedlerella</taxon>
    </lineage>
</organism>
<dbReference type="AlphaFoldDB" id="A0A426DBG1"/>
<protein>
    <recommendedName>
        <fullName evidence="4">DUF4367 domain-containing protein</fullName>
    </recommendedName>
</protein>
<gene>
    <name evidence="2" type="ORF">EBB54_01365</name>
</gene>
<keyword evidence="3" id="KW-1185">Reference proteome</keyword>